<dbReference type="HOGENOM" id="CLU_083606_5_2_5"/>
<dbReference type="InterPro" id="IPR051686">
    <property type="entry name" value="Lipoprotein_DolP"/>
</dbReference>
<sequence length="189" mass="20284">MIPLFTISLMICGCAPAIIGGGAAVVGGALVKEKGVAGSLSDTQIATKVSVGLYQKDPDLHARVNVIVQNGEVMLTGAVPTNEMHLDAVRIAWEVKGVKRVIDNIAISEGASLGVYAKDSWITTQLKSQLLFDKDIQSVNYSIKTVSGNVYLMGIAQDQKELSTVIDYARHIEGVKKVTSYVHLKENLE</sequence>
<dbReference type="AlphaFoldDB" id="A0A077AWX0"/>
<dbReference type="STRING" id="91604.ID47_10265"/>
<dbReference type="PROSITE" id="PS50914">
    <property type="entry name" value="BON"/>
    <property type="match status" value="2"/>
</dbReference>
<keyword evidence="4" id="KW-1185">Reference proteome</keyword>
<feature type="domain" description="BON" evidence="2">
    <location>
        <begin position="118"/>
        <end position="186"/>
    </location>
</feature>
<reference evidence="3 4" key="1">
    <citation type="submission" date="2014-07" db="EMBL/GenBank/DDBJ databases">
        <title>Comparative genomic insights into amoeba endosymbionts belonging to the families of Holosporaceae and Candidatus Midichloriaceae within Rickettsiales.</title>
        <authorList>
            <person name="Wang Z."/>
            <person name="Wu M."/>
        </authorList>
    </citation>
    <scope>NUCLEOTIDE SEQUENCE [LARGE SCALE GENOMIC DNA]</scope>
    <source>
        <strain evidence="3">PRA3</strain>
    </source>
</reference>
<dbReference type="eggNOG" id="COG2823">
    <property type="taxonomic scope" value="Bacteria"/>
</dbReference>
<dbReference type="InterPro" id="IPR014004">
    <property type="entry name" value="Transpt-assoc_nodulatn_dom_bac"/>
</dbReference>
<dbReference type="SMART" id="SM00749">
    <property type="entry name" value="BON"/>
    <property type="match status" value="2"/>
</dbReference>
<evidence type="ECO:0000313" key="4">
    <source>
        <dbReference type="Proteomes" id="UP000028926"/>
    </source>
</evidence>
<gene>
    <name evidence="3" type="ORF">ID47_10265</name>
</gene>
<dbReference type="Pfam" id="PF04972">
    <property type="entry name" value="BON"/>
    <property type="match status" value="2"/>
</dbReference>
<protein>
    <recommendedName>
        <fullName evidence="2">BON domain-containing protein</fullName>
    </recommendedName>
</protein>
<name>A0A077AWX0_9PROT</name>
<dbReference type="EMBL" id="CP008941">
    <property type="protein sequence ID" value="AIK97031.1"/>
    <property type="molecule type" value="Genomic_DNA"/>
</dbReference>
<dbReference type="InterPro" id="IPR007055">
    <property type="entry name" value="BON_dom"/>
</dbReference>
<evidence type="ECO:0000313" key="3">
    <source>
        <dbReference type="EMBL" id="AIK97031.1"/>
    </source>
</evidence>
<proteinExistence type="predicted"/>
<accession>A0A077AWX0</accession>
<evidence type="ECO:0000256" key="1">
    <source>
        <dbReference type="ARBA" id="ARBA00022729"/>
    </source>
</evidence>
<dbReference type="Proteomes" id="UP000028926">
    <property type="component" value="Chromosome"/>
</dbReference>
<dbReference type="KEGG" id="paca:ID47_10265"/>
<organism evidence="3 4">
    <name type="scientific">Candidatus Odyssella acanthamoebae</name>
    <dbReference type="NCBI Taxonomy" id="91604"/>
    <lineage>
        <taxon>Bacteria</taxon>
        <taxon>Pseudomonadati</taxon>
        <taxon>Pseudomonadota</taxon>
        <taxon>Alphaproteobacteria</taxon>
        <taxon>Holosporales</taxon>
        <taxon>Candidatus Paracaedibacteraceae</taxon>
        <taxon>Candidatus Odyssella</taxon>
    </lineage>
</organism>
<dbReference type="PANTHER" id="PTHR34606:SF4">
    <property type="entry name" value="OUTER MEMBRANE LIPOPROTEIN DOLP"/>
    <property type="match status" value="1"/>
</dbReference>
<keyword evidence="1" id="KW-0732">Signal</keyword>
<dbReference type="PANTHER" id="PTHR34606">
    <property type="entry name" value="BON DOMAIN-CONTAINING PROTEIN"/>
    <property type="match status" value="1"/>
</dbReference>
<dbReference type="Gene3D" id="3.30.1340.30">
    <property type="match status" value="1"/>
</dbReference>
<evidence type="ECO:0000259" key="2">
    <source>
        <dbReference type="PROSITE" id="PS50914"/>
    </source>
</evidence>
<feature type="domain" description="BON" evidence="2">
    <location>
        <begin position="41"/>
        <end position="109"/>
    </location>
</feature>